<evidence type="ECO:0000256" key="4">
    <source>
        <dbReference type="ARBA" id="ARBA00023295"/>
    </source>
</evidence>
<dbReference type="Proteomes" id="UP000045706">
    <property type="component" value="Unassembled WGS sequence"/>
</dbReference>
<keyword evidence="3" id="KW-0119">Carbohydrate metabolism</keyword>
<feature type="non-terminal residue" evidence="7">
    <location>
        <position position="105"/>
    </location>
</feature>
<reference evidence="8" key="1">
    <citation type="submission" date="2015-05" db="EMBL/GenBank/DDBJ databases">
        <authorList>
            <person name="Fogelqvist Johan"/>
        </authorList>
    </citation>
    <scope>NUCLEOTIDE SEQUENCE [LARGE SCALE GENOMIC DNA]</scope>
</reference>
<dbReference type="InterPro" id="IPR015943">
    <property type="entry name" value="WD40/YVTN_repeat-like_dom_sf"/>
</dbReference>
<dbReference type="AlphaFoldDB" id="A0A0G4NNW3"/>
<feature type="non-terminal residue" evidence="7">
    <location>
        <position position="1"/>
    </location>
</feature>
<comment type="similarity">
    <text evidence="6">Belongs to the glycosyl hydrolase 74 family.</text>
</comment>
<evidence type="ECO:0000256" key="6">
    <source>
        <dbReference type="ARBA" id="ARBA00037986"/>
    </source>
</evidence>
<evidence type="ECO:0000313" key="7">
    <source>
        <dbReference type="EMBL" id="CRK48031.1"/>
    </source>
</evidence>
<evidence type="ECO:0000256" key="5">
    <source>
        <dbReference type="ARBA" id="ARBA00023326"/>
    </source>
</evidence>
<dbReference type="Gene3D" id="2.130.10.10">
    <property type="entry name" value="YVTN repeat-like/Quinoprotein amine dehydrogenase"/>
    <property type="match status" value="1"/>
</dbReference>
<accession>A0A0G4NNW3</accession>
<dbReference type="PANTHER" id="PTHR43739">
    <property type="entry name" value="XYLOGLUCANASE (EUROFUNG)"/>
    <property type="match status" value="1"/>
</dbReference>
<keyword evidence="1" id="KW-0732">Signal</keyword>
<sequence>NQGVRRSQTQGTFAAVSSLPNNALIASDKRDNTAFYAASGSTFYRSTNSATSFSTAGTLSGATVIRDIAVHPQVAGDVWVSTDAGIFHSTNGGTSFTLVSSTVTN</sequence>
<evidence type="ECO:0000256" key="1">
    <source>
        <dbReference type="ARBA" id="ARBA00022729"/>
    </source>
</evidence>
<name>A0A0G4NNW3_VERLO</name>
<dbReference type="GO" id="GO:0000272">
    <property type="term" value="P:polysaccharide catabolic process"/>
    <property type="evidence" value="ECO:0007669"/>
    <property type="project" value="UniProtKB-KW"/>
</dbReference>
<dbReference type="GO" id="GO:0010411">
    <property type="term" value="P:xyloglucan metabolic process"/>
    <property type="evidence" value="ECO:0007669"/>
    <property type="project" value="TreeGrafter"/>
</dbReference>
<dbReference type="EMBL" id="CVQI01037216">
    <property type="protein sequence ID" value="CRK48031.1"/>
    <property type="molecule type" value="Genomic_DNA"/>
</dbReference>
<keyword evidence="4" id="KW-0326">Glycosidase</keyword>
<gene>
    <name evidence="7" type="ORF">BN1723_020477</name>
</gene>
<evidence type="ECO:0000256" key="3">
    <source>
        <dbReference type="ARBA" id="ARBA00023277"/>
    </source>
</evidence>
<organism evidence="7 8">
    <name type="scientific">Verticillium longisporum</name>
    <name type="common">Verticillium dahliae var. longisporum</name>
    <dbReference type="NCBI Taxonomy" id="100787"/>
    <lineage>
        <taxon>Eukaryota</taxon>
        <taxon>Fungi</taxon>
        <taxon>Dikarya</taxon>
        <taxon>Ascomycota</taxon>
        <taxon>Pezizomycotina</taxon>
        <taxon>Sordariomycetes</taxon>
        <taxon>Hypocreomycetidae</taxon>
        <taxon>Glomerellales</taxon>
        <taxon>Plectosphaerellaceae</taxon>
        <taxon>Verticillium</taxon>
    </lineage>
</organism>
<keyword evidence="2" id="KW-0378">Hydrolase</keyword>
<proteinExistence type="inferred from homology"/>
<dbReference type="SUPFAM" id="SSF110296">
    <property type="entry name" value="Oligoxyloglucan reducing end-specific cellobiohydrolase"/>
    <property type="match status" value="1"/>
</dbReference>
<protein>
    <recommendedName>
        <fullName evidence="9">Sortilin N-terminal domain-containing protein</fullName>
    </recommendedName>
</protein>
<dbReference type="GO" id="GO:0016798">
    <property type="term" value="F:hydrolase activity, acting on glycosyl bonds"/>
    <property type="evidence" value="ECO:0007669"/>
    <property type="project" value="UniProtKB-KW"/>
</dbReference>
<keyword evidence="5" id="KW-0624">Polysaccharide degradation</keyword>
<evidence type="ECO:0000256" key="2">
    <source>
        <dbReference type="ARBA" id="ARBA00022801"/>
    </source>
</evidence>
<evidence type="ECO:0008006" key="9">
    <source>
        <dbReference type="Google" id="ProtNLM"/>
    </source>
</evidence>
<dbReference type="InterPro" id="IPR052025">
    <property type="entry name" value="Xyloglucanase_GH74"/>
</dbReference>
<dbReference type="PANTHER" id="PTHR43739:SF2">
    <property type="entry name" value="OLIGOXYLOGLUCAN-REDUCING END-SPECIFIC XYLOGLUCANASE-RELATED"/>
    <property type="match status" value="1"/>
</dbReference>
<evidence type="ECO:0000313" key="8">
    <source>
        <dbReference type="Proteomes" id="UP000045706"/>
    </source>
</evidence>